<feature type="region of interest" description="Disordered" evidence="1">
    <location>
        <begin position="147"/>
        <end position="177"/>
    </location>
</feature>
<sequence>MDHLPKPIGASIRPQIPFEAEARVYRPSDFVTVPKAYGYEDLDQLVEHGLRPEMDPKEANAFLQEWLYFAFLARMLDDDVDSARDFLYPQTRTVNTSRSILEKKIDEWRQRETVVNDRSGESAQRRYIRASDALAIARRFISKHLSYAPQDDDDGRPGQRRDDDGSSNKAKNEAHESIDPRIPLSIAILGEILQRERPKPKTFPDADRQEFWLDPDLESRRWGYSKYCREQLQNNNWCLSDIRRLESTMPGVCEVYYVSSSKPRRDVDHSSCLWDDCKVPPEESLEHVEGECDGNCGPVLGFDDNLIGEVIKSGNTPLVTYDRTKGKLILHKFDLSKVPSKPFGALSHAWEDVILAIGSDAGGRNSRRIYQCRIRKMQNSFNKLVHGADHAMQEGDVPFYVDVLCYPRQVRAQALALNQMRLVYSKAAEVLVWDRDLLREPRLSDSRMIEMNVKIRLGNWTKSLWTLFEAVLAKRITVALNDETVTFDELRKATRDAKENLYHPYHHVYRAGHPFSPAVYQLRKLDQLGDPKYRPQQVWNAVQFQKIDRVENEAPILAALMKLNVDSLVIEPEQASTTSRTNREYCNMLASKRMIKLLELMNQTPGLGIPSGLIFLPAPKLRHKDIPETKQYGWAARTWLTRQAHPRSLVQPLRTIAITHTNGLLVKFPGLILHSPGLPLENRRFWMPVEHTMHKWLKVVAYPEEVDFRSWWIDASKDHEPRVILSEANPREQGAIGLLVKPKGTLSDGQIQWVDVLCRLWIRLETDREFIRLLCNSFREHPDRALFGTRLSEQTWCVDGVA</sequence>
<dbReference type="Proteomes" id="UP000256645">
    <property type="component" value="Unassembled WGS sequence"/>
</dbReference>
<reference evidence="2 3" key="1">
    <citation type="journal article" date="2018" name="IMA Fungus">
        <title>IMA Genome-F 9: Draft genome sequence of Annulohypoxylon stygium, Aspergillus mulundensis, Berkeleyomyces basicola (syn. Thielaviopsis basicola), Ceratocystis smalleyi, two Cercospora beticola strains, Coleophoma cylindrospora, Fusarium fracticaudum, Phialophora cf. hyalina, and Morchella septimelata.</title>
        <authorList>
            <person name="Wingfield B.D."/>
            <person name="Bills G.F."/>
            <person name="Dong Y."/>
            <person name="Huang W."/>
            <person name="Nel W.J."/>
            <person name="Swalarsk-Parry B.S."/>
            <person name="Vaghefi N."/>
            <person name="Wilken P.M."/>
            <person name="An Z."/>
            <person name="de Beer Z.W."/>
            <person name="De Vos L."/>
            <person name="Chen L."/>
            <person name="Duong T.A."/>
            <person name="Gao Y."/>
            <person name="Hammerbacher A."/>
            <person name="Kikkert J.R."/>
            <person name="Li Y."/>
            <person name="Li H."/>
            <person name="Li K."/>
            <person name="Li Q."/>
            <person name="Liu X."/>
            <person name="Ma X."/>
            <person name="Naidoo K."/>
            <person name="Pethybridge S.J."/>
            <person name="Sun J."/>
            <person name="Steenkamp E.T."/>
            <person name="van der Nest M.A."/>
            <person name="van Wyk S."/>
            <person name="Wingfield M.J."/>
            <person name="Xiong C."/>
            <person name="Yue Q."/>
            <person name="Zhang X."/>
        </authorList>
    </citation>
    <scope>NUCLEOTIDE SEQUENCE [LARGE SCALE GENOMIC DNA]</scope>
    <source>
        <strain evidence="2 3">BP6252</strain>
    </source>
</reference>
<feature type="compositionally biased region" description="Basic and acidic residues" evidence="1">
    <location>
        <begin position="155"/>
        <end position="177"/>
    </location>
</feature>
<dbReference type="PANTHER" id="PTHR39596">
    <property type="match status" value="1"/>
</dbReference>
<dbReference type="STRING" id="1849047.A0A3D8R6D6"/>
<evidence type="ECO:0008006" key="4">
    <source>
        <dbReference type="Google" id="ProtNLM"/>
    </source>
</evidence>
<dbReference type="EMBL" id="PDLM01000009">
    <property type="protein sequence ID" value="RDW69556.1"/>
    <property type="molecule type" value="Genomic_DNA"/>
</dbReference>
<protein>
    <recommendedName>
        <fullName evidence="4">Heterokaryon incompatibility domain-containing protein</fullName>
    </recommendedName>
</protein>
<accession>A0A3D8R6D6</accession>
<evidence type="ECO:0000313" key="3">
    <source>
        <dbReference type="Proteomes" id="UP000256645"/>
    </source>
</evidence>
<evidence type="ECO:0000256" key="1">
    <source>
        <dbReference type="SAM" id="MobiDB-lite"/>
    </source>
</evidence>
<organism evidence="2 3">
    <name type="scientific">Coleophoma cylindrospora</name>
    <dbReference type="NCBI Taxonomy" id="1849047"/>
    <lineage>
        <taxon>Eukaryota</taxon>
        <taxon>Fungi</taxon>
        <taxon>Dikarya</taxon>
        <taxon>Ascomycota</taxon>
        <taxon>Pezizomycotina</taxon>
        <taxon>Leotiomycetes</taxon>
        <taxon>Helotiales</taxon>
        <taxon>Dermateaceae</taxon>
        <taxon>Coleophoma</taxon>
    </lineage>
</organism>
<name>A0A3D8R6D6_9HELO</name>
<dbReference type="OrthoDB" id="2426273at2759"/>
<keyword evidence="3" id="KW-1185">Reference proteome</keyword>
<comment type="caution">
    <text evidence="2">The sequence shown here is derived from an EMBL/GenBank/DDBJ whole genome shotgun (WGS) entry which is preliminary data.</text>
</comment>
<gene>
    <name evidence="2" type="ORF">BP6252_08576</name>
</gene>
<proteinExistence type="predicted"/>
<dbReference type="AlphaFoldDB" id="A0A3D8R6D6"/>
<dbReference type="PANTHER" id="PTHR39596:SF3">
    <property type="entry name" value="HETEROKARYON INCOMPATIBILITY DOMAIN-CONTAINING PROTEIN"/>
    <property type="match status" value="1"/>
</dbReference>
<evidence type="ECO:0000313" key="2">
    <source>
        <dbReference type="EMBL" id="RDW69556.1"/>
    </source>
</evidence>